<evidence type="ECO:0000313" key="12">
    <source>
        <dbReference type="EMBL" id="CAG9806205.1"/>
    </source>
</evidence>
<sequence length="204" mass="23587">MCGRSCMTLDPNEIVCACKYKVNNDEELKEPAYRNEYNLGKKYIPSYNIAPTDICPIIVSSKHLNDDEISSNRTVLPALWSLIPKWHKGDYRKHGLTTNNARFEGLTDSKLYKPLLDRGKRCVMVIEGFYEWKTTDLKAKSSERSVYFVHMPQNDKIKIEDKSSWNGLCEDLKLMYIAGLFDVWNDEVGDSIYSFTIITYESDI</sequence>
<organism evidence="12 13">
    <name type="scientific">Chironomus riparius</name>
    <dbReference type="NCBI Taxonomy" id="315576"/>
    <lineage>
        <taxon>Eukaryota</taxon>
        <taxon>Metazoa</taxon>
        <taxon>Ecdysozoa</taxon>
        <taxon>Arthropoda</taxon>
        <taxon>Hexapoda</taxon>
        <taxon>Insecta</taxon>
        <taxon>Pterygota</taxon>
        <taxon>Neoptera</taxon>
        <taxon>Endopterygota</taxon>
        <taxon>Diptera</taxon>
        <taxon>Nematocera</taxon>
        <taxon>Chironomoidea</taxon>
        <taxon>Chironomidae</taxon>
        <taxon>Chironominae</taxon>
        <taxon>Chironomus</taxon>
    </lineage>
</organism>
<proteinExistence type="inferred from homology"/>
<name>A0A9N9S0C3_9DIPT</name>
<gene>
    <name evidence="12" type="ORF">CHIRRI_LOCUS9066</name>
</gene>
<dbReference type="Proteomes" id="UP001153620">
    <property type="component" value="Chromosome 2"/>
</dbReference>
<evidence type="ECO:0000256" key="5">
    <source>
        <dbReference type="ARBA" id="ARBA00022801"/>
    </source>
</evidence>
<dbReference type="InterPro" id="IPR003738">
    <property type="entry name" value="SRAP"/>
</dbReference>
<dbReference type="Pfam" id="PF02586">
    <property type="entry name" value="SRAP"/>
    <property type="match status" value="1"/>
</dbReference>
<reference evidence="12" key="1">
    <citation type="submission" date="2022-01" db="EMBL/GenBank/DDBJ databases">
        <authorList>
            <person name="King R."/>
        </authorList>
    </citation>
    <scope>NUCLEOTIDE SEQUENCE</scope>
</reference>
<keyword evidence="5" id="KW-0378">Hydrolase</keyword>
<evidence type="ECO:0000256" key="3">
    <source>
        <dbReference type="ARBA" id="ARBA00022670"/>
    </source>
</evidence>
<dbReference type="GO" id="GO:0008233">
    <property type="term" value="F:peptidase activity"/>
    <property type="evidence" value="ECO:0007669"/>
    <property type="project" value="UniProtKB-KW"/>
</dbReference>
<keyword evidence="3" id="KW-0645">Protease</keyword>
<dbReference type="OrthoDB" id="2111841at2759"/>
<evidence type="ECO:0000256" key="1">
    <source>
        <dbReference type="ARBA" id="ARBA00008136"/>
    </source>
</evidence>
<evidence type="ECO:0000256" key="6">
    <source>
        <dbReference type="ARBA" id="ARBA00023124"/>
    </source>
</evidence>
<accession>A0A9N9S0C3</accession>
<evidence type="ECO:0000256" key="11">
    <source>
        <dbReference type="ARBA" id="ARBA00031130"/>
    </source>
</evidence>
<keyword evidence="8" id="KW-0456">Lyase</keyword>
<evidence type="ECO:0000313" key="13">
    <source>
        <dbReference type="Proteomes" id="UP001153620"/>
    </source>
</evidence>
<dbReference type="InterPro" id="IPR036590">
    <property type="entry name" value="SRAP-like"/>
</dbReference>
<evidence type="ECO:0000256" key="8">
    <source>
        <dbReference type="ARBA" id="ARBA00023239"/>
    </source>
</evidence>
<dbReference type="GO" id="GO:0106300">
    <property type="term" value="P:protein-DNA covalent cross-linking repair"/>
    <property type="evidence" value="ECO:0007669"/>
    <property type="project" value="InterPro"/>
</dbReference>
<dbReference type="GO" id="GO:0003697">
    <property type="term" value="F:single-stranded DNA binding"/>
    <property type="evidence" value="ECO:0007669"/>
    <property type="project" value="InterPro"/>
</dbReference>
<dbReference type="EMBL" id="OU895878">
    <property type="protein sequence ID" value="CAG9806205.1"/>
    <property type="molecule type" value="Genomic_DNA"/>
</dbReference>
<dbReference type="AlphaFoldDB" id="A0A9N9S0C3"/>
<keyword evidence="7" id="KW-0238">DNA-binding</keyword>
<evidence type="ECO:0000256" key="10">
    <source>
        <dbReference type="ARBA" id="ARBA00030898"/>
    </source>
</evidence>
<dbReference type="GO" id="GO:0006508">
    <property type="term" value="P:proteolysis"/>
    <property type="evidence" value="ECO:0007669"/>
    <property type="project" value="UniProtKB-KW"/>
</dbReference>
<evidence type="ECO:0000256" key="7">
    <source>
        <dbReference type="ARBA" id="ARBA00023125"/>
    </source>
</evidence>
<dbReference type="PANTHER" id="PTHR13604:SF0">
    <property type="entry name" value="ABASIC SITE PROCESSING PROTEIN HMCES"/>
    <property type="match status" value="1"/>
</dbReference>
<dbReference type="Gene3D" id="3.90.1680.10">
    <property type="entry name" value="SOS response associated peptidase-like"/>
    <property type="match status" value="1"/>
</dbReference>
<dbReference type="GO" id="GO:0016829">
    <property type="term" value="F:lyase activity"/>
    <property type="evidence" value="ECO:0007669"/>
    <property type="project" value="UniProtKB-KW"/>
</dbReference>
<protein>
    <recommendedName>
        <fullName evidence="2">Abasic site processing protein HMCES</fullName>
    </recommendedName>
    <alternativeName>
        <fullName evidence="9">Embryonic stem cell-specific 5-hydroxymethylcytosine-binding protein</fullName>
    </alternativeName>
    <alternativeName>
        <fullName evidence="10">Peptidase HMCES</fullName>
    </alternativeName>
    <alternativeName>
        <fullName evidence="11">SRAP domain-containing protein 1</fullName>
    </alternativeName>
</protein>
<dbReference type="PANTHER" id="PTHR13604">
    <property type="entry name" value="DC12-RELATED"/>
    <property type="match status" value="1"/>
</dbReference>
<keyword evidence="13" id="KW-1185">Reference proteome</keyword>
<keyword evidence="6" id="KW-0190">Covalent protein-DNA linkage</keyword>
<dbReference type="SUPFAM" id="SSF143081">
    <property type="entry name" value="BB1717-like"/>
    <property type="match status" value="1"/>
</dbReference>
<evidence type="ECO:0000256" key="9">
    <source>
        <dbReference type="ARBA" id="ARBA00030390"/>
    </source>
</evidence>
<keyword evidence="4" id="KW-0227">DNA damage</keyword>
<evidence type="ECO:0000256" key="4">
    <source>
        <dbReference type="ARBA" id="ARBA00022763"/>
    </source>
</evidence>
<evidence type="ECO:0000256" key="2">
    <source>
        <dbReference type="ARBA" id="ARBA00015888"/>
    </source>
</evidence>
<reference evidence="12" key="2">
    <citation type="submission" date="2022-10" db="EMBL/GenBank/DDBJ databases">
        <authorList>
            <consortium name="ENA_rothamsted_submissions"/>
            <consortium name="culmorum"/>
            <person name="King R."/>
        </authorList>
    </citation>
    <scope>NUCLEOTIDE SEQUENCE</scope>
</reference>
<comment type="similarity">
    <text evidence="1">Belongs to the SOS response-associated peptidase family.</text>
</comment>